<keyword evidence="2" id="KW-1185">Reference proteome</keyword>
<dbReference type="EMBL" id="FMKA01000019">
    <property type="protein sequence ID" value="SCP98368.1"/>
    <property type="molecule type" value="Genomic_DNA"/>
</dbReference>
<reference evidence="1 2" key="1">
    <citation type="submission" date="2016-09" db="EMBL/GenBank/DDBJ databases">
        <authorList>
            <person name="Capua I."/>
            <person name="De Benedictis P."/>
            <person name="Joannis T."/>
            <person name="Lombin L.H."/>
            <person name="Cattoli G."/>
        </authorList>
    </citation>
    <scope>NUCLEOTIDE SEQUENCE [LARGE SCALE GENOMIC DNA]</scope>
    <source>
        <strain evidence="1 2">GluBS11</strain>
    </source>
</reference>
<sequence length="316" mass="37004">MKRLPVENLGFVEIGGVGEMIYRAVRFPEYIPDYDQDSEIIKPIFTGGHAPQSGTDTSLTGQELLVSLCNLYGKLNNPDSTESISDAVWDWCRNNIHPYVIDNLYEILESENFAHIIYMDLIKDEATFYVKQFIKDLCNLGTMFELYFALRRLKNYGEVDYARNLYYEGRICDSLAFLERYRQYEDDEEYKANILENYNNHVSQVIDMFPDFRMRLKLDKKTGKVMYGADIQSVFDICWYTFSRMVADVAPPVDEDLKYFESQGSILSCLACGKYFVRHSSRQLYCDSWDCQAERNRKNRRASYARKKAVEVENKE</sequence>
<protein>
    <recommendedName>
        <fullName evidence="3">CGNR zinc finger domain-containing protein</fullName>
    </recommendedName>
</protein>
<dbReference type="Proteomes" id="UP000199315">
    <property type="component" value="Unassembled WGS sequence"/>
</dbReference>
<gene>
    <name evidence="1" type="ORF">SAMN05421730_101970</name>
</gene>
<evidence type="ECO:0000313" key="2">
    <source>
        <dbReference type="Proteomes" id="UP000199315"/>
    </source>
</evidence>
<evidence type="ECO:0000313" key="1">
    <source>
        <dbReference type="EMBL" id="SCP98368.1"/>
    </source>
</evidence>
<dbReference type="OrthoDB" id="2056729at2"/>
<dbReference type="RefSeq" id="WP_091235330.1">
    <property type="nucleotide sequence ID" value="NZ_FMKA01000019.1"/>
</dbReference>
<proteinExistence type="predicted"/>
<organism evidence="1 2">
    <name type="scientific">Anaerobium acetethylicum</name>
    <dbReference type="NCBI Taxonomy" id="1619234"/>
    <lineage>
        <taxon>Bacteria</taxon>
        <taxon>Bacillati</taxon>
        <taxon>Bacillota</taxon>
        <taxon>Clostridia</taxon>
        <taxon>Lachnospirales</taxon>
        <taxon>Lachnospiraceae</taxon>
        <taxon>Anaerobium</taxon>
    </lineage>
</organism>
<name>A0A1D3TW19_9FIRM</name>
<evidence type="ECO:0008006" key="3">
    <source>
        <dbReference type="Google" id="ProtNLM"/>
    </source>
</evidence>
<dbReference type="AlphaFoldDB" id="A0A1D3TW19"/>
<accession>A0A1D3TW19</accession>